<dbReference type="Proteomes" id="UP000660454">
    <property type="component" value="Unassembled WGS sequence"/>
</dbReference>
<organism evidence="2 3">
    <name type="scientific">Microbispora siamensis</name>
    <dbReference type="NCBI Taxonomy" id="564413"/>
    <lineage>
        <taxon>Bacteria</taxon>
        <taxon>Bacillati</taxon>
        <taxon>Actinomycetota</taxon>
        <taxon>Actinomycetes</taxon>
        <taxon>Streptosporangiales</taxon>
        <taxon>Streptosporangiaceae</taxon>
        <taxon>Microbispora</taxon>
    </lineage>
</organism>
<protein>
    <submittedName>
        <fullName evidence="2">N-acetyltransferase</fullName>
    </submittedName>
</protein>
<comment type="caution">
    <text evidence="2">The sequence shown here is derived from an EMBL/GenBank/DDBJ whole genome shotgun (WGS) entry which is preliminary data.</text>
</comment>
<evidence type="ECO:0000313" key="2">
    <source>
        <dbReference type="EMBL" id="GIH61308.1"/>
    </source>
</evidence>
<sequence length="165" mass="17984">MTRRGVLADMVAMEIVGMTEEYAADIVTWRYPPPYDCYDLVGADPAFFTDSRNGYFALVNEGRLIGFRVFGADGRVPGGEYDESALDTGGGLRPELTGRGLGRRAIATGLEYGAARFRPAAFRATVAGFNIRAQRVLQGLGFVPSATFDATTDGRRFVILTRRQS</sequence>
<dbReference type="InterPro" id="IPR000182">
    <property type="entry name" value="GNAT_dom"/>
</dbReference>
<dbReference type="InterPro" id="IPR016181">
    <property type="entry name" value="Acyl_CoA_acyltransferase"/>
</dbReference>
<dbReference type="Pfam" id="PF00583">
    <property type="entry name" value="Acetyltransf_1"/>
    <property type="match status" value="1"/>
</dbReference>
<reference evidence="2 3" key="1">
    <citation type="submission" date="2021-01" db="EMBL/GenBank/DDBJ databases">
        <title>Whole genome shotgun sequence of Microbispora siamensis NBRC 104113.</title>
        <authorList>
            <person name="Komaki H."/>
            <person name="Tamura T."/>
        </authorList>
    </citation>
    <scope>NUCLEOTIDE SEQUENCE [LARGE SCALE GENOMIC DNA]</scope>
    <source>
        <strain evidence="2 3">NBRC 104113</strain>
    </source>
</reference>
<dbReference type="SUPFAM" id="SSF55729">
    <property type="entry name" value="Acyl-CoA N-acyltransferases (Nat)"/>
    <property type="match status" value="1"/>
</dbReference>
<dbReference type="Gene3D" id="3.40.630.30">
    <property type="match status" value="1"/>
</dbReference>
<evidence type="ECO:0000259" key="1">
    <source>
        <dbReference type="PROSITE" id="PS51186"/>
    </source>
</evidence>
<dbReference type="PROSITE" id="PS51186">
    <property type="entry name" value="GNAT"/>
    <property type="match status" value="1"/>
</dbReference>
<proteinExistence type="predicted"/>
<dbReference type="EMBL" id="BOOF01000009">
    <property type="protein sequence ID" value="GIH61308.1"/>
    <property type="molecule type" value="Genomic_DNA"/>
</dbReference>
<gene>
    <name evidence="2" type="ORF">Msi02_21250</name>
</gene>
<accession>A0ABQ4GIQ4</accession>
<evidence type="ECO:0000313" key="3">
    <source>
        <dbReference type="Proteomes" id="UP000660454"/>
    </source>
</evidence>
<keyword evidence="3" id="KW-1185">Reference proteome</keyword>
<feature type="domain" description="N-acetyltransferase" evidence="1">
    <location>
        <begin position="13"/>
        <end position="165"/>
    </location>
</feature>
<name>A0ABQ4GIQ4_9ACTN</name>